<feature type="transmembrane region" description="Helical" evidence="6">
    <location>
        <begin position="370"/>
        <end position="389"/>
    </location>
</feature>
<feature type="transmembrane region" description="Helical" evidence="6">
    <location>
        <begin position="16"/>
        <end position="37"/>
    </location>
</feature>
<accession>A0ABR6JE74</accession>
<sequence>MTTHSSSPIQGDGSTALSILILGLSGFVLVTTEFLIIGLIPQVAREFAISTAQAGRLVSLFAFTVMLFGPFLTARLAHFERKSLFCTILMIFAASNLVAALAPNIWVLAIGRFIPALALPVFWGTASETAAHLVEPRHSGRAVARVYLGISAALVLGVPLGTVAATSIGWRGSFCILAIAALLLAATTWRFMPRLASEAQSVGSQHEPSLIRDKTFLAHVGLSVLVFIAMFTAYTFLADLLENVARIDPRYVGWWLMGFGLIGLVGNWMGGLAADRNSLFATLVFAVGLIVAMLLFTPAAQNQWLLGAVLGLWSISYTALFPVCQIRVMKAGKKAQALAATVNVSAANAGAGIGAITGGVVIDYLHLSQLGQVSAAIGAVAIVYAALILRAKKI</sequence>
<dbReference type="CDD" id="cd17324">
    <property type="entry name" value="MFS_NepI_like"/>
    <property type="match status" value="1"/>
</dbReference>
<organism evidence="8 9">
    <name type="scientific">Agrobacterium radiobacter</name>
    <dbReference type="NCBI Taxonomy" id="362"/>
    <lineage>
        <taxon>Bacteria</taxon>
        <taxon>Pseudomonadati</taxon>
        <taxon>Pseudomonadota</taxon>
        <taxon>Alphaproteobacteria</taxon>
        <taxon>Hyphomicrobiales</taxon>
        <taxon>Rhizobiaceae</taxon>
        <taxon>Rhizobium/Agrobacterium group</taxon>
        <taxon>Agrobacterium</taxon>
        <taxon>Agrobacterium tumefaciens complex</taxon>
    </lineage>
</organism>
<dbReference type="Pfam" id="PF07690">
    <property type="entry name" value="MFS_1"/>
    <property type="match status" value="1"/>
</dbReference>
<evidence type="ECO:0000259" key="7">
    <source>
        <dbReference type="PROSITE" id="PS50850"/>
    </source>
</evidence>
<dbReference type="InterPro" id="IPR050189">
    <property type="entry name" value="MFS_Efflux_Transporters"/>
</dbReference>
<evidence type="ECO:0000313" key="9">
    <source>
        <dbReference type="Proteomes" id="UP000534590"/>
    </source>
</evidence>
<feature type="transmembrane region" description="Helical" evidence="6">
    <location>
        <begin position="304"/>
        <end position="326"/>
    </location>
</feature>
<dbReference type="Proteomes" id="UP000534590">
    <property type="component" value="Unassembled WGS sequence"/>
</dbReference>
<evidence type="ECO:0000313" key="8">
    <source>
        <dbReference type="EMBL" id="MBB4493196.1"/>
    </source>
</evidence>
<feature type="transmembrane region" description="Helical" evidence="6">
    <location>
        <begin position="57"/>
        <end position="77"/>
    </location>
</feature>
<dbReference type="SUPFAM" id="SSF103473">
    <property type="entry name" value="MFS general substrate transporter"/>
    <property type="match status" value="1"/>
</dbReference>
<evidence type="ECO:0000256" key="1">
    <source>
        <dbReference type="ARBA" id="ARBA00004651"/>
    </source>
</evidence>
<dbReference type="EMBL" id="JACIHP010000008">
    <property type="protein sequence ID" value="MBB4493196.1"/>
    <property type="molecule type" value="Genomic_DNA"/>
</dbReference>
<comment type="caution">
    <text evidence="8">The sequence shown here is derived from an EMBL/GenBank/DDBJ whole genome shotgun (WGS) entry which is preliminary data.</text>
</comment>
<evidence type="ECO:0000256" key="2">
    <source>
        <dbReference type="ARBA" id="ARBA00022475"/>
    </source>
</evidence>
<feature type="transmembrane region" description="Helical" evidence="6">
    <location>
        <begin position="252"/>
        <end position="272"/>
    </location>
</feature>
<dbReference type="PROSITE" id="PS50850">
    <property type="entry name" value="MFS"/>
    <property type="match status" value="1"/>
</dbReference>
<feature type="transmembrane region" description="Helical" evidence="6">
    <location>
        <begin position="279"/>
        <end position="298"/>
    </location>
</feature>
<reference evidence="8 9" key="1">
    <citation type="submission" date="2020-08" db="EMBL/GenBank/DDBJ databases">
        <title>Genomic Encyclopedia of Type Strains, Phase IV (KMG-V): Genome sequencing to study the core and pangenomes of soil and plant-associated prokaryotes.</title>
        <authorList>
            <person name="Whitman W."/>
        </authorList>
    </citation>
    <scope>NUCLEOTIDE SEQUENCE [LARGE SCALE GENOMIC DNA]</scope>
    <source>
        <strain evidence="8 9">SEMIA 461</strain>
    </source>
</reference>
<evidence type="ECO:0000256" key="3">
    <source>
        <dbReference type="ARBA" id="ARBA00022692"/>
    </source>
</evidence>
<feature type="transmembrane region" description="Helical" evidence="6">
    <location>
        <begin position="170"/>
        <end position="191"/>
    </location>
</feature>
<gene>
    <name evidence="8" type="ORF">GGE40_005048</name>
</gene>
<keyword evidence="3 6" id="KW-0812">Transmembrane</keyword>
<comment type="subcellular location">
    <subcellularLocation>
        <location evidence="1">Cell membrane</location>
        <topology evidence="1">Multi-pass membrane protein</topology>
    </subcellularLocation>
</comment>
<dbReference type="Gene3D" id="1.20.1250.20">
    <property type="entry name" value="MFS general substrate transporter like domains"/>
    <property type="match status" value="1"/>
</dbReference>
<keyword evidence="5 6" id="KW-0472">Membrane</keyword>
<keyword evidence="4 6" id="KW-1133">Transmembrane helix</keyword>
<dbReference type="PANTHER" id="PTHR43124:SF10">
    <property type="entry name" value="PURINE EFFLUX PUMP PBUE"/>
    <property type="match status" value="1"/>
</dbReference>
<dbReference type="RefSeq" id="WP_183229563.1">
    <property type="nucleotide sequence ID" value="NZ_JACIGS010000008.1"/>
</dbReference>
<evidence type="ECO:0000256" key="6">
    <source>
        <dbReference type="SAM" id="Phobius"/>
    </source>
</evidence>
<feature type="domain" description="Major facilitator superfamily (MFS) profile" evidence="7">
    <location>
        <begin position="18"/>
        <end position="393"/>
    </location>
</feature>
<keyword evidence="2" id="KW-1003">Cell membrane</keyword>
<dbReference type="InterPro" id="IPR011701">
    <property type="entry name" value="MFS"/>
</dbReference>
<evidence type="ECO:0000256" key="5">
    <source>
        <dbReference type="ARBA" id="ARBA00023136"/>
    </source>
</evidence>
<dbReference type="PANTHER" id="PTHR43124">
    <property type="entry name" value="PURINE EFFLUX PUMP PBUE"/>
    <property type="match status" value="1"/>
</dbReference>
<feature type="transmembrane region" description="Helical" evidence="6">
    <location>
        <begin position="216"/>
        <end position="237"/>
    </location>
</feature>
<dbReference type="InterPro" id="IPR020846">
    <property type="entry name" value="MFS_dom"/>
</dbReference>
<keyword evidence="9" id="KW-1185">Reference proteome</keyword>
<feature type="transmembrane region" description="Helical" evidence="6">
    <location>
        <begin position="84"/>
        <end position="107"/>
    </location>
</feature>
<protein>
    <submittedName>
        <fullName evidence="8">MFS family arabinose efflux permease</fullName>
    </submittedName>
</protein>
<feature type="transmembrane region" description="Helical" evidence="6">
    <location>
        <begin position="338"/>
        <end position="364"/>
    </location>
</feature>
<dbReference type="InterPro" id="IPR036259">
    <property type="entry name" value="MFS_trans_sf"/>
</dbReference>
<name>A0ABR6JE74_AGRRD</name>
<feature type="transmembrane region" description="Helical" evidence="6">
    <location>
        <begin position="146"/>
        <end position="164"/>
    </location>
</feature>
<evidence type="ECO:0000256" key="4">
    <source>
        <dbReference type="ARBA" id="ARBA00022989"/>
    </source>
</evidence>
<proteinExistence type="predicted"/>